<organism evidence="4 5">
    <name type="scientific">Digitaria exilis</name>
    <dbReference type="NCBI Taxonomy" id="1010633"/>
    <lineage>
        <taxon>Eukaryota</taxon>
        <taxon>Viridiplantae</taxon>
        <taxon>Streptophyta</taxon>
        <taxon>Embryophyta</taxon>
        <taxon>Tracheophyta</taxon>
        <taxon>Spermatophyta</taxon>
        <taxon>Magnoliopsida</taxon>
        <taxon>Liliopsida</taxon>
        <taxon>Poales</taxon>
        <taxon>Poaceae</taxon>
        <taxon>PACMAD clade</taxon>
        <taxon>Panicoideae</taxon>
        <taxon>Panicodae</taxon>
        <taxon>Paniceae</taxon>
        <taxon>Anthephorinae</taxon>
        <taxon>Digitaria</taxon>
    </lineage>
</organism>
<dbReference type="OrthoDB" id="696612at2759"/>
<gene>
    <name evidence="4" type="ORF">HU200_036156</name>
</gene>
<feature type="compositionally biased region" description="Polar residues" evidence="1">
    <location>
        <begin position="26"/>
        <end position="38"/>
    </location>
</feature>
<sequence length="310" mass="33097">MRLSISALGKTIFEVSLSDNLKEGTTNIDIRTRQNNGVATPPEETAPADPAPDNVAQAQAPAQGIAAPGQAGGDAANQVAEQQAAPPPPQRRLKITVAAEQDSDEDKEYEYLDKMRGWLMAVATLFVNMAFQAQLHPPDWFNTGWYSGSPPKRGSKAGAPLAAPAPSSPDVTRGEVLRAQLYLACNLATFGTALALAQVLLWETSKPRRTMRVVRGMMSLLSLFLAGTFALGTSDNWKVPIIVLGGVVLYAAVAVLGALGKLNKALSVVLGCLWKLISRCFVKLFGLCSCSDNLWPFCRSAPPLPDTHEA</sequence>
<evidence type="ECO:0000259" key="3">
    <source>
        <dbReference type="Pfam" id="PF13962"/>
    </source>
</evidence>
<proteinExistence type="predicted"/>
<evidence type="ECO:0000256" key="1">
    <source>
        <dbReference type="SAM" id="MobiDB-lite"/>
    </source>
</evidence>
<protein>
    <recommendedName>
        <fullName evidence="3">PGG domain-containing protein</fullName>
    </recommendedName>
</protein>
<feature type="region of interest" description="Disordered" evidence="1">
    <location>
        <begin position="151"/>
        <end position="171"/>
    </location>
</feature>
<accession>A0A835BQG5</accession>
<keyword evidence="2" id="KW-0812">Transmembrane</keyword>
<evidence type="ECO:0000313" key="4">
    <source>
        <dbReference type="EMBL" id="KAF8697159.1"/>
    </source>
</evidence>
<feature type="transmembrane region" description="Helical" evidence="2">
    <location>
        <begin position="213"/>
        <end position="233"/>
    </location>
</feature>
<dbReference type="Pfam" id="PF13962">
    <property type="entry name" value="PGG"/>
    <property type="match status" value="1"/>
</dbReference>
<feature type="compositionally biased region" description="Low complexity" evidence="1">
    <location>
        <begin position="39"/>
        <end position="84"/>
    </location>
</feature>
<feature type="compositionally biased region" description="Low complexity" evidence="1">
    <location>
        <begin position="159"/>
        <end position="169"/>
    </location>
</feature>
<feature type="region of interest" description="Disordered" evidence="1">
    <location>
        <begin position="26"/>
        <end position="92"/>
    </location>
</feature>
<feature type="transmembrane region" description="Helical" evidence="2">
    <location>
        <begin position="181"/>
        <end position="201"/>
    </location>
</feature>
<dbReference type="EMBL" id="JACEFO010001877">
    <property type="protein sequence ID" value="KAF8697159.1"/>
    <property type="molecule type" value="Genomic_DNA"/>
</dbReference>
<feature type="transmembrane region" description="Helical" evidence="2">
    <location>
        <begin position="239"/>
        <end position="259"/>
    </location>
</feature>
<evidence type="ECO:0000313" key="5">
    <source>
        <dbReference type="Proteomes" id="UP000636709"/>
    </source>
</evidence>
<keyword evidence="5" id="KW-1185">Reference proteome</keyword>
<comment type="caution">
    <text evidence="4">The sequence shown here is derived from an EMBL/GenBank/DDBJ whole genome shotgun (WGS) entry which is preliminary data.</text>
</comment>
<keyword evidence="2" id="KW-1133">Transmembrane helix</keyword>
<dbReference type="InterPro" id="IPR026961">
    <property type="entry name" value="PGG_dom"/>
</dbReference>
<reference evidence="4" key="1">
    <citation type="submission" date="2020-07" db="EMBL/GenBank/DDBJ databases">
        <title>Genome sequence and genetic diversity analysis of an under-domesticated orphan crop, white fonio (Digitaria exilis).</title>
        <authorList>
            <person name="Bennetzen J.L."/>
            <person name="Chen S."/>
            <person name="Ma X."/>
            <person name="Wang X."/>
            <person name="Yssel A.E.J."/>
            <person name="Chaluvadi S.R."/>
            <person name="Johnson M."/>
            <person name="Gangashetty P."/>
            <person name="Hamidou F."/>
            <person name="Sanogo M.D."/>
            <person name="Zwaenepoel A."/>
            <person name="Wallace J."/>
            <person name="Van De Peer Y."/>
            <person name="Van Deynze A."/>
        </authorList>
    </citation>
    <scope>NUCLEOTIDE SEQUENCE</scope>
    <source>
        <tissue evidence="4">Leaves</tissue>
    </source>
</reference>
<keyword evidence="2" id="KW-0472">Membrane</keyword>
<feature type="transmembrane region" description="Helical" evidence="2">
    <location>
        <begin position="117"/>
        <end position="135"/>
    </location>
</feature>
<feature type="domain" description="PGG" evidence="3">
    <location>
        <begin position="111"/>
        <end position="233"/>
    </location>
</feature>
<evidence type="ECO:0000256" key="2">
    <source>
        <dbReference type="SAM" id="Phobius"/>
    </source>
</evidence>
<dbReference type="AlphaFoldDB" id="A0A835BQG5"/>
<dbReference type="Proteomes" id="UP000636709">
    <property type="component" value="Unassembled WGS sequence"/>
</dbReference>
<name>A0A835BQG5_9POAL</name>